<comment type="caution">
    <text evidence="11">The sequence shown here is derived from an EMBL/GenBank/DDBJ whole genome shotgun (WGS) entry which is preliminary data.</text>
</comment>
<dbReference type="CDD" id="cd13143">
    <property type="entry name" value="MATE_MepA_like"/>
    <property type="match status" value="1"/>
</dbReference>
<evidence type="ECO:0000256" key="9">
    <source>
        <dbReference type="ARBA" id="ARBA00023251"/>
    </source>
</evidence>
<evidence type="ECO:0000256" key="2">
    <source>
        <dbReference type="ARBA" id="ARBA00008417"/>
    </source>
</evidence>
<keyword evidence="7 10" id="KW-1133">Transmembrane helix</keyword>
<evidence type="ECO:0000256" key="7">
    <source>
        <dbReference type="ARBA" id="ARBA00022989"/>
    </source>
</evidence>
<protein>
    <recommendedName>
        <fullName evidence="3">Multidrug export protein MepA</fullName>
    </recommendedName>
</protein>
<reference evidence="11 12" key="1">
    <citation type="submission" date="2021-03" db="EMBL/GenBank/DDBJ databases">
        <title>Genomic Encyclopedia of Type Strains, Phase IV (KMG-IV): sequencing the most valuable type-strain genomes for metagenomic binning, comparative biology and taxonomic classification.</title>
        <authorList>
            <person name="Goeker M."/>
        </authorList>
    </citation>
    <scope>NUCLEOTIDE SEQUENCE [LARGE SCALE GENOMIC DNA]</scope>
    <source>
        <strain evidence="11 12">DSM 27512</strain>
    </source>
</reference>
<evidence type="ECO:0000256" key="8">
    <source>
        <dbReference type="ARBA" id="ARBA00023136"/>
    </source>
</evidence>
<evidence type="ECO:0000313" key="12">
    <source>
        <dbReference type="Proteomes" id="UP001314903"/>
    </source>
</evidence>
<evidence type="ECO:0000313" key="11">
    <source>
        <dbReference type="EMBL" id="MBP2027260.1"/>
    </source>
</evidence>
<dbReference type="Pfam" id="PF01554">
    <property type="entry name" value="MatE"/>
    <property type="match status" value="2"/>
</dbReference>
<evidence type="ECO:0000256" key="3">
    <source>
        <dbReference type="ARBA" id="ARBA00022106"/>
    </source>
</evidence>
<keyword evidence="8 10" id="KW-0472">Membrane</keyword>
<evidence type="ECO:0000256" key="5">
    <source>
        <dbReference type="ARBA" id="ARBA00022475"/>
    </source>
</evidence>
<feature type="transmembrane region" description="Helical" evidence="10">
    <location>
        <begin position="282"/>
        <end position="301"/>
    </location>
</feature>
<accession>A0ABS4KHL6</accession>
<dbReference type="EMBL" id="JAGGLI010000009">
    <property type="protein sequence ID" value="MBP2027260.1"/>
    <property type="molecule type" value="Genomic_DNA"/>
</dbReference>
<proteinExistence type="inferred from homology"/>
<dbReference type="PIRSF" id="PIRSF006603">
    <property type="entry name" value="DinF"/>
    <property type="match status" value="1"/>
</dbReference>
<evidence type="ECO:0000256" key="4">
    <source>
        <dbReference type="ARBA" id="ARBA00022448"/>
    </source>
</evidence>
<feature type="transmembrane region" description="Helical" evidence="10">
    <location>
        <begin position="165"/>
        <end position="188"/>
    </location>
</feature>
<feature type="transmembrane region" description="Helical" evidence="10">
    <location>
        <begin position="416"/>
        <end position="435"/>
    </location>
</feature>
<comment type="subcellular location">
    <subcellularLocation>
        <location evidence="1">Cell membrane</location>
        <topology evidence="1">Multi-pass membrane protein</topology>
    </subcellularLocation>
</comment>
<keyword evidence="5" id="KW-1003">Cell membrane</keyword>
<comment type="similarity">
    <text evidence="2">Belongs to the multi antimicrobial extrusion (MATE) (TC 2.A.66.1) family. MepA subfamily.</text>
</comment>
<dbReference type="RefSeq" id="WP_209660175.1">
    <property type="nucleotide sequence ID" value="NZ_JAGGLI010000009.1"/>
</dbReference>
<feature type="transmembrane region" description="Helical" evidence="10">
    <location>
        <begin position="97"/>
        <end position="115"/>
    </location>
</feature>
<feature type="transmembrane region" description="Helical" evidence="10">
    <location>
        <begin position="357"/>
        <end position="378"/>
    </location>
</feature>
<name>A0ABS4KHL6_9FIRM</name>
<keyword evidence="9" id="KW-0046">Antibiotic resistance</keyword>
<evidence type="ECO:0000256" key="1">
    <source>
        <dbReference type="ARBA" id="ARBA00004651"/>
    </source>
</evidence>
<feature type="transmembrane region" description="Helical" evidence="10">
    <location>
        <begin position="236"/>
        <end position="262"/>
    </location>
</feature>
<feature type="transmembrane region" description="Helical" evidence="10">
    <location>
        <begin position="390"/>
        <end position="410"/>
    </location>
</feature>
<sequence length="465" mass="50836">MIGHSVFTEKNVTKALVRFAIPGVITILMAELYNMVDTFFVGRYVGADAVGAMSIAFPIQRLIIAISLMIGVGGATRISRALGEKNKDKLKESIRSAVFLGIIILGMVPLLFFIFSSEILSALGARGNIYTLSKSYLNIVVLGSLFLGFTNIFGYTITAMGNPKVTLISTSLGAIINIIVDFALVGIFDFGVEGAAISTLVSQMAAFSYSFFMIHRMSTREGFDLSPRYAKSASKSIIVIGFATFIVEISDAVVIGLLNNILLPIGGNDAVVIVGAITRVSMFMYITIIGISAGMQPLASYSYGSKDYDRLNEIVKKTIKMVLLSSTVLWGAIMYFAPALIGSFLKDEAILNQTISAFIQTIVVFPIISIYYVSIYYCQSIGKGREGFVLSIYRQMILFLPLVVVMVNVFGMNGAWWTYPITDILSALTGIYFIGKSKRELYGKRESGFKKDSIKKLKQIPIEVC</sequence>
<dbReference type="InterPro" id="IPR048279">
    <property type="entry name" value="MdtK-like"/>
</dbReference>
<feature type="transmembrane region" description="Helical" evidence="10">
    <location>
        <begin position="55"/>
        <end position="76"/>
    </location>
</feature>
<dbReference type="InterPro" id="IPR045070">
    <property type="entry name" value="MATE_MepA-like"/>
</dbReference>
<keyword evidence="12" id="KW-1185">Reference proteome</keyword>
<keyword evidence="4" id="KW-0813">Transport</keyword>
<feature type="transmembrane region" description="Helical" evidence="10">
    <location>
        <begin position="322"/>
        <end position="345"/>
    </location>
</feature>
<dbReference type="InterPro" id="IPR002528">
    <property type="entry name" value="MATE_fam"/>
</dbReference>
<feature type="transmembrane region" description="Helical" evidence="10">
    <location>
        <begin position="15"/>
        <end position="35"/>
    </location>
</feature>
<organism evidence="11 12">
    <name type="scientific">Acetoanaerobium pronyense</name>
    <dbReference type="NCBI Taxonomy" id="1482736"/>
    <lineage>
        <taxon>Bacteria</taxon>
        <taxon>Bacillati</taxon>
        <taxon>Bacillota</taxon>
        <taxon>Clostridia</taxon>
        <taxon>Peptostreptococcales</taxon>
        <taxon>Filifactoraceae</taxon>
        <taxon>Acetoanaerobium</taxon>
    </lineage>
</organism>
<dbReference type="Proteomes" id="UP001314903">
    <property type="component" value="Unassembled WGS sequence"/>
</dbReference>
<dbReference type="PANTHER" id="PTHR43823">
    <property type="entry name" value="SPORULATION PROTEIN YKVU"/>
    <property type="match status" value="1"/>
</dbReference>
<gene>
    <name evidence="11" type="ORF">J2Z35_001054</name>
</gene>
<feature type="transmembrane region" description="Helical" evidence="10">
    <location>
        <begin position="194"/>
        <end position="215"/>
    </location>
</feature>
<evidence type="ECO:0000256" key="6">
    <source>
        <dbReference type="ARBA" id="ARBA00022692"/>
    </source>
</evidence>
<dbReference type="PANTHER" id="PTHR43823:SF3">
    <property type="entry name" value="MULTIDRUG EXPORT PROTEIN MEPA"/>
    <property type="match status" value="1"/>
</dbReference>
<evidence type="ECO:0000256" key="10">
    <source>
        <dbReference type="SAM" id="Phobius"/>
    </source>
</evidence>
<feature type="transmembrane region" description="Helical" evidence="10">
    <location>
        <begin position="135"/>
        <end position="153"/>
    </location>
</feature>
<keyword evidence="6 10" id="KW-0812">Transmembrane</keyword>
<dbReference type="NCBIfam" id="TIGR00797">
    <property type="entry name" value="matE"/>
    <property type="match status" value="1"/>
</dbReference>
<dbReference type="InterPro" id="IPR051327">
    <property type="entry name" value="MATE_MepA_subfamily"/>
</dbReference>